<keyword evidence="2" id="KW-1185">Reference proteome</keyword>
<accession>A0ACC0TVF6</accession>
<gene>
    <name evidence="1" type="ORF">F5148DRAFT_1290709</name>
</gene>
<comment type="caution">
    <text evidence="1">The sequence shown here is derived from an EMBL/GenBank/DDBJ whole genome shotgun (WGS) entry which is preliminary data.</text>
</comment>
<protein>
    <submittedName>
        <fullName evidence="1">FAD/NAD-P-binding domain-containing protein</fullName>
    </submittedName>
</protein>
<dbReference type="Proteomes" id="UP001207468">
    <property type="component" value="Unassembled WGS sequence"/>
</dbReference>
<dbReference type="EMBL" id="JAGFNK010000422">
    <property type="protein sequence ID" value="KAI9450584.1"/>
    <property type="molecule type" value="Genomic_DNA"/>
</dbReference>
<evidence type="ECO:0000313" key="1">
    <source>
        <dbReference type="EMBL" id="KAI9450584.1"/>
    </source>
</evidence>
<evidence type="ECO:0000313" key="2">
    <source>
        <dbReference type="Proteomes" id="UP001207468"/>
    </source>
</evidence>
<proteinExistence type="predicted"/>
<organism evidence="1 2">
    <name type="scientific">Russula earlei</name>
    <dbReference type="NCBI Taxonomy" id="71964"/>
    <lineage>
        <taxon>Eukaryota</taxon>
        <taxon>Fungi</taxon>
        <taxon>Dikarya</taxon>
        <taxon>Basidiomycota</taxon>
        <taxon>Agaricomycotina</taxon>
        <taxon>Agaricomycetes</taxon>
        <taxon>Russulales</taxon>
        <taxon>Russulaceae</taxon>
        <taxon>Russula</taxon>
    </lineage>
</organism>
<name>A0ACC0TVF6_9AGAM</name>
<reference evidence="1" key="1">
    <citation type="submission" date="2021-03" db="EMBL/GenBank/DDBJ databases">
        <title>Evolutionary priming and transition to the ectomycorrhizal habit in an iconic lineage of mushroom-forming fungi: is preadaptation a requirement?</title>
        <authorList>
            <consortium name="DOE Joint Genome Institute"/>
            <person name="Looney B.P."/>
            <person name="Miyauchi S."/>
            <person name="Morin E."/>
            <person name="Drula E."/>
            <person name="Courty P.E."/>
            <person name="Chicoki N."/>
            <person name="Fauchery L."/>
            <person name="Kohler A."/>
            <person name="Kuo A."/>
            <person name="LaButti K."/>
            <person name="Pangilinan J."/>
            <person name="Lipzen A."/>
            <person name="Riley R."/>
            <person name="Andreopoulos W."/>
            <person name="He G."/>
            <person name="Johnson J."/>
            <person name="Barry K.W."/>
            <person name="Grigoriev I.V."/>
            <person name="Nagy L."/>
            <person name="Hibbett D."/>
            <person name="Henrissat B."/>
            <person name="Matheny P.B."/>
            <person name="Labbe J."/>
            <person name="Martin A.F."/>
        </authorList>
    </citation>
    <scope>NUCLEOTIDE SEQUENCE</scope>
    <source>
        <strain evidence="1">BPL698</strain>
    </source>
</reference>
<sequence>MSQTDRKSVVVVGGGAAGATITRILSSKINPCTTTLTLVTARPFAIHFPAAARLTTTAEGKLEDSVLIPYDNLLVNGNGKIKIGRVTAIEQSKEGGSDCVVLSTDERIAYDLLVLAPGSESKGPLAFPDDRVGVLELIATWRRKFEDAKGVILVGGSARGCEYAGEIKDTFPDKKVTIVHKDGQLLNAVYPDKYRKRLEKDLTSRGIDIVFNDYVDDFDSTPTVTRSGRELEGDLVVPTFGSRPATDFVKSLGSDVLNQRGQIKIAKTFQLQSHPNIYAIGDVTDWSEQKQAAKTAKHAQIAAANILTQLDGGVPVKNYSGQPEIIVISNGKKQGIGYIGVLWGLVLGNWFSSSVKGRGLMITTTRKSYGLAN</sequence>